<feature type="compositionally biased region" description="Low complexity" evidence="1">
    <location>
        <begin position="149"/>
        <end position="168"/>
    </location>
</feature>
<feature type="region of interest" description="Disordered" evidence="1">
    <location>
        <begin position="108"/>
        <end position="168"/>
    </location>
</feature>
<name>A0A6C0J6Q1_9ZZZZ</name>
<evidence type="ECO:0000256" key="1">
    <source>
        <dbReference type="SAM" id="MobiDB-lite"/>
    </source>
</evidence>
<dbReference type="EMBL" id="MN740327">
    <property type="protein sequence ID" value="QHU00451.1"/>
    <property type="molecule type" value="Genomic_DNA"/>
</dbReference>
<organism evidence="2">
    <name type="scientific">viral metagenome</name>
    <dbReference type="NCBI Taxonomy" id="1070528"/>
    <lineage>
        <taxon>unclassified sequences</taxon>
        <taxon>metagenomes</taxon>
        <taxon>organismal metagenomes</taxon>
    </lineage>
</organism>
<sequence>MYMSKVGQTVQGSEKTLRNGAIGASVWVTKQDGTLGKRFKIHTGPNAARAEPGYQRGEQKQISLAQAKRAYNDYYADTSRWTTAKGRKTALTRDNNYTNNVTLTSTYARNPGKYDYPGVDDGAKKPKPRTEAQKTKLRENLVKARAAKQKGGYQQHQQNQQHQQGGWW</sequence>
<dbReference type="AlphaFoldDB" id="A0A6C0J6Q1"/>
<reference evidence="2" key="1">
    <citation type="journal article" date="2020" name="Nature">
        <title>Giant virus diversity and host interactions through global metagenomics.</title>
        <authorList>
            <person name="Schulz F."/>
            <person name="Roux S."/>
            <person name="Paez-Espino D."/>
            <person name="Jungbluth S."/>
            <person name="Walsh D.A."/>
            <person name="Denef V.J."/>
            <person name="McMahon K.D."/>
            <person name="Konstantinidis K.T."/>
            <person name="Eloe-Fadrosh E.A."/>
            <person name="Kyrpides N.C."/>
            <person name="Woyke T."/>
        </authorList>
    </citation>
    <scope>NUCLEOTIDE SEQUENCE</scope>
    <source>
        <strain evidence="2">GVMAG-M-3300025860-20</strain>
    </source>
</reference>
<feature type="compositionally biased region" description="Basic and acidic residues" evidence="1">
    <location>
        <begin position="121"/>
        <end position="142"/>
    </location>
</feature>
<protein>
    <submittedName>
        <fullName evidence="2">Uncharacterized protein</fullName>
    </submittedName>
</protein>
<accession>A0A6C0J6Q1</accession>
<proteinExistence type="predicted"/>
<evidence type="ECO:0000313" key="2">
    <source>
        <dbReference type="EMBL" id="QHU00451.1"/>
    </source>
</evidence>